<dbReference type="Pfam" id="PF06985">
    <property type="entry name" value="HET"/>
    <property type="match status" value="1"/>
</dbReference>
<evidence type="ECO:0000313" key="4">
    <source>
        <dbReference type="Proteomes" id="UP000807469"/>
    </source>
</evidence>
<name>A0A9P5ZAW0_9AGAR</name>
<dbReference type="OrthoDB" id="5122891at2759"/>
<feature type="region of interest" description="Disordered" evidence="1">
    <location>
        <begin position="1"/>
        <end position="36"/>
    </location>
</feature>
<comment type="caution">
    <text evidence="3">The sequence shown here is derived from an EMBL/GenBank/DDBJ whole genome shotgun (WGS) entry which is preliminary data.</text>
</comment>
<gene>
    <name evidence="3" type="ORF">BDN70DRAFT_329371</name>
</gene>
<accession>A0A9P5ZAW0</accession>
<dbReference type="AlphaFoldDB" id="A0A9P5ZAW0"/>
<organism evidence="3 4">
    <name type="scientific">Pholiota conissans</name>
    <dbReference type="NCBI Taxonomy" id="109636"/>
    <lineage>
        <taxon>Eukaryota</taxon>
        <taxon>Fungi</taxon>
        <taxon>Dikarya</taxon>
        <taxon>Basidiomycota</taxon>
        <taxon>Agaricomycotina</taxon>
        <taxon>Agaricomycetes</taxon>
        <taxon>Agaricomycetidae</taxon>
        <taxon>Agaricales</taxon>
        <taxon>Agaricineae</taxon>
        <taxon>Strophariaceae</taxon>
        <taxon>Pholiota</taxon>
    </lineage>
</organism>
<keyword evidence="4" id="KW-1185">Reference proteome</keyword>
<feature type="domain" description="Heterokaryon incompatibility" evidence="2">
    <location>
        <begin position="134"/>
        <end position="226"/>
    </location>
</feature>
<evidence type="ECO:0000313" key="3">
    <source>
        <dbReference type="EMBL" id="KAF9483345.1"/>
    </source>
</evidence>
<protein>
    <recommendedName>
        <fullName evidence="2">Heterokaryon incompatibility domain-containing protein</fullName>
    </recommendedName>
</protein>
<dbReference type="EMBL" id="MU155155">
    <property type="protein sequence ID" value="KAF9483345.1"/>
    <property type="molecule type" value="Genomic_DNA"/>
</dbReference>
<sequence>MSEQLSGPNVGSGRVNITHENVNVGNKSEKPTDEPEDPMVIFRLRSGKDDKMIPLKDVLTSLREHVFNRLPIRLLRFRKSDLDNSKLEISLLERGEVYAHLERNFCKHLVTCHEQIPAAYVVPYEYHPISASKYAILSHTWLQSSSEVTYNNWKNGDDLDLSHEGYRKLVNFCRIAEAEYNVTFGWMDTVCINKSSSSELDESIRSMYKWYEDATICITYLADSSSIDDMANDRWFTRGWTLQELFAPKYLNFYSCDWQRVETDTTWNDKECYDIQQVITSATGITRNHMDYPKLASISTKMRWAAKRQVTRAEDASYSLMGLFGVSMSIAYGEGPERAFARLVNEIINTMPGEDILDIFNFGGGPGTFDSTLHGFLPLNPKVYLDSSKFNFSKGRLTKPLIMTHLGLRIPVLLLQAAPGSSNSEKYTSIGDYFANISYITVGQNFTAWSSHTSHLNILDIFSQKVSLDPMSRYFQVAVLNCAAAPDIADIRIPENCLAVIYLIYSSGKKPPQIGPTTKLYKIATKAPVSFDLQNHKGRPVDRDGFYTIPRSKLARHGMQFLTMYL</sequence>
<dbReference type="Proteomes" id="UP000807469">
    <property type="component" value="Unassembled WGS sequence"/>
</dbReference>
<reference evidence="3" key="1">
    <citation type="submission" date="2020-11" db="EMBL/GenBank/DDBJ databases">
        <authorList>
            <consortium name="DOE Joint Genome Institute"/>
            <person name="Ahrendt S."/>
            <person name="Riley R."/>
            <person name="Andreopoulos W."/>
            <person name="Labutti K."/>
            <person name="Pangilinan J."/>
            <person name="Ruiz-Duenas F.J."/>
            <person name="Barrasa J.M."/>
            <person name="Sanchez-Garcia M."/>
            <person name="Camarero S."/>
            <person name="Miyauchi S."/>
            <person name="Serrano A."/>
            <person name="Linde D."/>
            <person name="Babiker R."/>
            <person name="Drula E."/>
            <person name="Ayuso-Fernandez I."/>
            <person name="Pacheco R."/>
            <person name="Padilla G."/>
            <person name="Ferreira P."/>
            <person name="Barriuso J."/>
            <person name="Kellner H."/>
            <person name="Castanera R."/>
            <person name="Alfaro M."/>
            <person name="Ramirez L."/>
            <person name="Pisabarro A.G."/>
            <person name="Kuo A."/>
            <person name="Tritt A."/>
            <person name="Lipzen A."/>
            <person name="He G."/>
            <person name="Yan M."/>
            <person name="Ng V."/>
            <person name="Cullen D."/>
            <person name="Martin F."/>
            <person name="Rosso M.-N."/>
            <person name="Henrissat B."/>
            <person name="Hibbett D."/>
            <person name="Martinez A.T."/>
            <person name="Grigoriev I.V."/>
        </authorList>
    </citation>
    <scope>NUCLEOTIDE SEQUENCE</scope>
    <source>
        <strain evidence="3">CIRM-BRFM 674</strain>
    </source>
</reference>
<proteinExistence type="predicted"/>
<evidence type="ECO:0000256" key="1">
    <source>
        <dbReference type="SAM" id="MobiDB-lite"/>
    </source>
</evidence>
<dbReference type="InterPro" id="IPR010730">
    <property type="entry name" value="HET"/>
</dbReference>
<dbReference type="PANTHER" id="PTHR10622:SF10">
    <property type="entry name" value="HET DOMAIN-CONTAINING PROTEIN"/>
    <property type="match status" value="1"/>
</dbReference>
<dbReference type="PANTHER" id="PTHR10622">
    <property type="entry name" value="HET DOMAIN-CONTAINING PROTEIN"/>
    <property type="match status" value="1"/>
</dbReference>
<evidence type="ECO:0000259" key="2">
    <source>
        <dbReference type="Pfam" id="PF06985"/>
    </source>
</evidence>